<evidence type="ECO:0000313" key="9">
    <source>
        <dbReference type="Proteomes" id="UP000186106"/>
    </source>
</evidence>
<keyword evidence="10" id="KW-1185">Reference proteome</keyword>
<evidence type="ECO:0000256" key="4">
    <source>
        <dbReference type="ARBA" id="ARBA00022801"/>
    </source>
</evidence>
<keyword evidence="2" id="KW-0645">Protease</keyword>
<dbReference type="Pfam" id="PF07687">
    <property type="entry name" value="M20_dimer"/>
    <property type="match status" value="1"/>
</dbReference>
<dbReference type="GO" id="GO:0046872">
    <property type="term" value="F:metal ion binding"/>
    <property type="evidence" value="ECO:0007669"/>
    <property type="project" value="UniProtKB-KW"/>
</dbReference>
<dbReference type="InterPro" id="IPR036264">
    <property type="entry name" value="Bact_exopeptidase_dim_dom"/>
</dbReference>
<dbReference type="STRING" id="112234.SAMN05421768_107216"/>
<dbReference type="RefSeq" id="WP_076356442.1">
    <property type="nucleotide sequence ID" value="NZ_CP033926.1"/>
</dbReference>
<name>A0A1N7J2I2_9FLAO</name>
<gene>
    <name evidence="7" type="ORF">EG359_19225</name>
    <name evidence="8" type="ORF">SAMN05421768_107216</name>
</gene>
<feature type="domain" description="Peptidase M20 dimerisation" evidence="6">
    <location>
        <begin position="262"/>
        <end position="402"/>
    </location>
</feature>
<comment type="similarity">
    <text evidence="1">Belongs to the peptidase M20A family.</text>
</comment>
<evidence type="ECO:0000259" key="6">
    <source>
        <dbReference type="Pfam" id="PF07687"/>
    </source>
</evidence>
<dbReference type="Gene3D" id="1.10.150.900">
    <property type="match status" value="1"/>
</dbReference>
<dbReference type="OrthoDB" id="9792335at2"/>
<dbReference type="AlphaFoldDB" id="A0A1N7J2I2"/>
<dbReference type="PROSITE" id="PS00758">
    <property type="entry name" value="ARGE_DAPE_CPG2_1"/>
    <property type="match status" value="1"/>
</dbReference>
<keyword evidence="5" id="KW-0862">Zinc</keyword>
<dbReference type="PANTHER" id="PTHR45962">
    <property type="entry name" value="N-FATTY-ACYL-AMINO ACID SYNTHASE/HYDROLASE PM20D1"/>
    <property type="match status" value="1"/>
</dbReference>
<reference evidence="7 10" key="2">
    <citation type="submission" date="2018-11" db="EMBL/GenBank/DDBJ databases">
        <title>Proposal to divide the Flavobacteriaceae and reorganize its genera based on Amino Acid Identity values calculated from whole genome sequences.</title>
        <authorList>
            <person name="Nicholson A.C."/>
            <person name="Gulvik C.A."/>
            <person name="Whitney A.M."/>
            <person name="Humrighouse B.W."/>
            <person name="Bell M."/>
            <person name="Holmes B."/>
            <person name="Steigerwalt A.G."/>
            <person name="Villarma A."/>
            <person name="Sheth M."/>
            <person name="Batra D."/>
            <person name="Pryor J."/>
            <person name="Bernardet J.-F."/>
            <person name="Hugo C."/>
            <person name="Kampfer P."/>
            <person name="Newman J."/>
            <person name="McQuiston J.R."/>
        </authorList>
    </citation>
    <scope>NUCLEOTIDE SEQUENCE [LARGE SCALE GENOMIC DNA]</scope>
    <source>
        <strain evidence="7 10">DSM 16927</strain>
    </source>
</reference>
<dbReference type="Gene3D" id="3.30.70.360">
    <property type="match status" value="1"/>
</dbReference>
<evidence type="ECO:0000256" key="1">
    <source>
        <dbReference type="ARBA" id="ARBA00006247"/>
    </source>
</evidence>
<evidence type="ECO:0000313" key="7">
    <source>
        <dbReference type="EMBL" id="AZB01605.1"/>
    </source>
</evidence>
<proteinExistence type="inferred from homology"/>
<dbReference type="GO" id="GO:0006508">
    <property type="term" value="P:proteolysis"/>
    <property type="evidence" value="ECO:0007669"/>
    <property type="project" value="UniProtKB-KW"/>
</dbReference>
<reference evidence="8 9" key="1">
    <citation type="submission" date="2017-01" db="EMBL/GenBank/DDBJ databases">
        <authorList>
            <person name="Mah S.A."/>
            <person name="Swanson W.J."/>
            <person name="Moy G.W."/>
            <person name="Vacquier V.D."/>
        </authorList>
    </citation>
    <scope>NUCLEOTIDE SEQUENCE [LARGE SCALE GENOMIC DNA]</scope>
    <source>
        <strain evidence="8 9">DSM 16927</strain>
    </source>
</reference>
<accession>A0A1N7J2I2</accession>
<protein>
    <submittedName>
        <fullName evidence="8">Carboxypeptidase PM20D1</fullName>
    </submittedName>
    <submittedName>
        <fullName evidence="7">M20/M25/M40 family metallo-hydrolase</fullName>
    </submittedName>
</protein>
<dbReference type="Gene3D" id="3.40.630.10">
    <property type="entry name" value="Zn peptidases"/>
    <property type="match status" value="1"/>
</dbReference>
<keyword evidence="4" id="KW-0378">Hydrolase</keyword>
<evidence type="ECO:0000256" key="3">
    <source>
        <dbReference type="ARBA" id="ARBA00022723"/>
    </source>
</evidence>
<evidence type="ECO:0000313" key="10">
    <source>
        <dbReference type="Proteomes" id="UP000279541"/>
    </source>
</evidence>
<dbReference type="EMBL" id="FTNZ01000007">
    <property type="protein sequence ID" value="SIS43550.1"/>
    <property type="molecule type" value="Genomic_DNA"/>
</dbReference>
<sequence>MKKVLLSILGILIILAAILLIKTYTYPFKKNTSGSGEEWKPVKNDSAVMRLSGGIKIPTVSTGSLGEFNYAPFGQFKEYLKNSYPLVYQNTEYVEVNQYGLVYRLKGSNTKLEPILFLSHMDVVPPGDADIKNNEENVFRPDDKPSEPVAKVAEDWDYAPFSGAVANGRIYGRGAIDMKGMLFSLMESMNNLIKNKQIPQRDIYLAFGFDEEVGGQKGAIQIADYFKKKGLKFDAVYDEGGLIMRKGNVAGVDADVAVVGCAEKGFLSAKIKVKGLGGHSSMPPMESAIGKAAVIMQRLEDDQMKPVITPLIKEFFNNIGGAMPFTTRLALANQWLLKPVLISQLTKNNTTNALVRTTTALTMMKGSDGTNVLSPEVEFVVNFRLLPGNTVKDVREHIAKATKGFDVEVEEIDNTREASAVSPTNTKAFKLIEAGVKVIHPGAIVSPYLTMAGTDAGKYEIVSKNVYRFMPIKINSSEQQSIHSTNEYLSIENYLKMIHYFEYLMKNYDK</sequence>
<evidence type="ECO:0000256" key="2">
    <source>
        <dbReference type="ARBA" id="ARBA00022670"/>
    </source>
</evidence>
<dbReference type="Pfam" id="PF01546">
    <property type="entry name" value="Peptidase_M20"/>
    <property type="match status" value="1"/>
</dbReference>
<dbReference type="PROSITE" id="PS00759">
    <property type="entry name" value="ARGE_DAPE_CPG2_2"/>
    <property type="match status" value="1"/>
</dbReference>
<dbReference type="InterPro" id="IPR002933">
    <property type="entry name" value="Peptidase_M20"/>
</dbReference>
<evidence type="ECO:0000256" key="5">
    <source>
        <dbReference type="ARBA" id="ARBA00022833"/>
    </source>
</evidence>
<dbReference type="Proteomes" id="UP000279541">
    <property type="component" value="Chromosome"/>
</dbReference>
<dbReference type="InterPro" id="IPR011650">
    <property type="entry name" value="Peptidase_M20_dimer"/>
</dbReference>
<dbReference type="Proteomes" id="UP000186106">
    <property type="component" value="Unassembled WGS sequence"/>
</dbReference>
<dbReference type="InterPro" id="IPR001261">
    <property type="entry name" value="ArgE/DapE_CS"/>
</dbReference>
<evidence type="ECO:0000313" key="8">
    <source>
        <dbReference type="EMBL" id="SIS43550.1"/>
    </source>
</evidence>
<dbReference type="InterPro" id="IPR047177">
    <property type="entry name" value="Pept_M20A"/>
</dbReference>
<keyword evidence="3" id="KW-0479">Metal-binding</keyword>
<dbReference type="KEGG" id="cjt:EG359_19225"/>
<dbReference type="SUPFAM" id="SSF53187">
    <property type="entry name" value="Zn-dependent exopeptidases"/>
    <property type="match status" value="1"/>
</dbReference>
<organism evidence="8 9">
    <name type="scientific">Chryseobacterium joostei</name>
    <dbReference type="NCBI Taxonomy" id="112234"/>
    <lineage>
        <taxon>Bacteria</taxon>
        <taxon>Pseudomonadati</taxon>
        <taxon>Bacteroidota</taxon>
        <taxon>Flavobacteriia</taxon>
        <taxon>Flavobacteriales</taxon>
        <taxon>Weeksellaceae</taxon>
        <taxon>Chryseobacterium group</taxon>
        <taxon>Chryseobacterium</taxon>
    </lineage>
</organism>
<dbReference type="GO" id="GO:0004180">
    <property type="term" value="F:carboxypeptidase activity"/>
    <property type="evidence" value="ECO:0007669"/>
    <property type="project" value="UniProtKB-KW"/>
</dbReference>
<dbReference type="PANTHER" id="PTHR45962:SF1">
    <property type="entry name" value="N-FATTY-ACYL-AMINO ACID SYNTHASE_HYDROLASE PM20D1"/>
    <property type="match status" value="1"/>
</dbReference>
<keyword evidence="8" id="KW-0121">Carboxypeptidase</keyword>
<dbReference type="EMBL" id="CP033926">
    <property type="protein sequence ID" value="AZB01605.1"/>
    <property type="molecule type" value="Genomic_DNA"/>
</dbReference>
<dbReference type="SUPFAM" id="SSF55031">
    <property type="entry name" value="Bacterial exopeptidase dimerisation domain"/>
    <property type="match status" value="1"/>
</dbReference>